<dbReference type="VEuPathDB" id="VectorBase:HLOH_043462"/>
<dbReference type="InterPro" id="IPR019791">
    <property type="entry name" value="Haem_peroxidase_animal"/>
</dbReference>
<keyword evidence="2" id="KW-1133">Transmembrane helix</keyword>
<evidence type="ECO:0000313" key="4">
    <source>
        <dbReference type="Proteomes" id="UP000821853"/>
    </source>
</evidence>
<evidence type="ECO:0000256" key="1">
    <source>
        <dbReference type="ARBA" id="ARBA00022559"/>
    </source>
</evidence>
<proteinExistence type="predicted"/>
<dbReference type="PROSITE" id="PS50292">
    <property type="entry name" value="PEROXIDASE_3"/>
    <property type="match status" value="1"/>
</dbReference>
<evidence type="ECO:0000256" key="2">
    <source>
        <dbReference type="SAM" id="Phobius"/>
    </source>
</evidence>
<dbReference type="GO" id="GO:0006979">
    <property type="term" value="P:response to oxidative stress"/>
    <property type="evidence" value="ECO:0007669"/>
    <property type="project" value="InterPro"/>
</dbReference>
<dbReference type="GO" id="GO:0004601">
    <property type="term" value="F:peroxidase activity"/>
    <property type="evidence" value="ECO:0007669"/>
    <property type="project" value="UniProtKB-KW"/>
</dbReference>
<sequence>MRGLTVTIQGARFCFQTDTEIPAVILIREFVVEYDRRLFLRLLAGAVLLSAVLCAALCREFSRAEIDAATERARENLRAKRHADLHRIRSRREAGAAQHAEVARLFEETTRELLRSAPAEGSRQDTNDIGAVSLDGTTLSNQCPQPNIVCSPTKPFREADGSCNNLQNPGWGRAGSCMNRLLPPAYSDGISKPRVAANGAALPNARYISYTVHPDANNPATNITHMVMQLGQFIDHDFALAPLEPDPQEIVNLGNPNNPIDCCSPSRRNMSECFSITIPSGDPFFAAFGQTCMNMPRSAPCTRCNLGKPHDAFTFCLVRPSQGVQFLGSCFSDKISPVQAQGEQLGKGRARADRIEVFILHRKGHDAGGLQKKRRKISLTES</sequence>
<gene>
    <name evidence="3" type="ORF">HPB48_005900</name>
</gene>
<keyword evidence="2" id="KW-0472">Membrane</keyword>
<comment type="caution">
    <text evidence="3">The sequence shown here is derived from an EMBL/GenBank/DDBJ whole genome shotgun (WGS) entry which is preliminary data.</text>
</comment>
<protein>
    <recommendedName>
        <fullName evidence="5">Peroxidase</fullName>
    </recommendedName>
</protein>
<reference evidence="3 4" key="1">
    <citation type="journal article" date="2020" name="Cell">
        <title>Large-Scale Comparative Analyses of Tick Genomes Elucidate Their Genetic Diversity and Vector Capacities.</title>
        <authorList>
            <consortium name="Tick Genome and Microbiome Consortium (TIGMIC)"/>
            <person name="Jia N."/>
            <person name="Wang J."/>
            <person name="Shi W."/>
            <person name="Du L."/>
            <person name="Sun Y."/>
            <person name="Zhan W."/>
            <person name="Jiang J.F."/>
            <person name="Wang Q."/>
            <person name="Zhang B."/>
            <person name="Ji P."/>
            <person name="Bell-Sakyi L."/>
            <person name="Cui X.M."/>
            <person name="Yuan T.T."/>
            <person name="Jiang B.G."/>
            <person name="Yang W.F."/>
            <person name="Lam T.T."/>
            <person name="Chang Q.C."/>
            <person name="Ding S.J."/>
            <person name="Wang X.J."/>
            <person name="Zhu J.G."/>
            <person name="Ruan X.D."/>
            <person name="Zhao L."/>
            <person name="Wei J.T."/>
            <person name="Ye R.Z."/>
            <person name="Que T.C."/>
            <person name="Du C.H."/>
            <person name="Zhou Y.H."/>
            <person name="Cheng J.X."/>
            <person name="Dai P.F."/>
            <person name="Guo W.B."/>
            <person name="Han X.H."/>
            <person name="Huang E.J."/>
            <person name="Li L.F."/>
            <person name="Wei W."/>
            <person name="Gao Y.C."/>
            <person name="Liu J.Z."/>
            <person name="Shao H.Z."/>
            <person name="Wang X."/>
            <person name="Wang C.C."/>
            <person name="Yang T.C."/>
            <person name="Huo Q.B."/>
            <person name="Li W."/>
            <person name="Chen H.Y."/>
            <person name="Chen S.E."/>
            <person name="Zhou L.G."/>
            <person name="Ni X.B."/>
            <person name="Tian J.H."/>
            <person name="Sheng Y."/>
            <person name="Liu T."/>
            <person name="Pan Y.S."/>
            <person name="Xia L.Y."/>
            <person name="Li J."/>
            <person name="Zhao F."/>
            <person name="Cao W.C."/>
        </authorList>
    </citation>
    <scope>NUCLEOTIDE SEQUENCE [LARGE SCALE GENOMIC DNA]</scope>
    <source>
        <strain evidence="3">HaeL-2018</strain>
    </source>
</reference>
<dbReference type="GO" id="GO:0020037">
    <property type="term" value="F:heme binding"/>
    <property type="evidence" value="ECO:0007669"/>
    <property type="project" value="InterPro"/>
</dbReference>
<name>A0A9J6FL79_HAELO</name>
<keyword evidence="2" id="KW-0812">Transmembrane</keyword>
<keyword evidence="4" id="KW-1185">Reference proteome</keyword>
<feature type="transmembrane region" description="Helical" evidence="2">
    <location>
        <begin position="38"/>
        <end position="58"/>
    </location>
</feature>
<dbReference type="EMBL" id="JABSTR010000002">
    <property type="protein sequence ID" value="KAH9363567.1"/>
    <property type="molecule type" value="Genomic_DNA"/>
</dbReference>
<accession>A0A9J6FL79</accession>
<dbReference type="InterPro" id="IPR010255">
    <property type="entry name" value="Haem_peroxidase_sf"/>
</dbReference>
<dbReference type="AlphaFoldDB" id="A0A9J6FL79"/>
<dbReference type="OMA" id="CNSARRY"/>
<dbReference type="InterPro" id="IPR037120">
    <property type="entry name" value="Haem_peroxidase_sf_animal"/>
</dbReference>
<dbReference type="Gene3D" id="1.10.640.10">
    <property type="entry name" value="Haem peroxidase domain superfamily, animal type"/>
    <property type="match status" value="1"/>
</dbReference>
<keyword evidence="1" id="KW-0560">Oxidoreductase</keyword>
<dbReference type="PANTHER" id="PTHR11475:SF143">
    <property type="entry name" value="PUTATIVE-RELATED"/>
    <property type="match status" value="1"/>
</dbReference>
<evidence type="ECO:0000313" key="3">
    <source>
        <dbReference type="EMBL" id="KAH9363567.1"/>
    </source>
</evidence>
<dbReference type="PANTHER" id="PTHR11475">
    <property type="entry name" value="OXIDASE/PEROXIDASE"/>
    <property type="match status" value="1"/>
</dbReference>
<dbReference type="SUPFAM" id="SSF48113">
    <property type="entry name" value="Heme-dependent peroxidases"/>
    <property type="match status" value="1"/>
</dbReference>
<dbReference type="Pfam" id="PF03098">
    <property type="entry name" value="An_peroxidase"/>
    <property type="match status" value="1"/>
</dbReference>
<dbReference type="Proteomes" id="UP000821853">
    <property type="component" value="Chromosome 10"/>
</dbReference>
<dbReference type="OrthoDB" id="6510997at2759"/>
<evidence type="ECO:0008006" key="5">
    <source>
        <dbReference type="Google" id="ProtNLM"/>
    </source>
</evidence>
<organism evidence="3 4">
    <name type="scientific">Haemaphysalis longicornis</name>
    <name type="common">Bush tick</name>
    <dbReference type="NCBI Taxonomy" id="44386"/>
    <lineage>
        <taxon>Eukaryota</taxon>
        <taxon>Metazoa</taxon>
        <taxon>Ecdysozoa</taxon>
        <taxon>Arthropoda</taxon>
        <taxon>Chelicerata</taxon>
        <taxon>Arachnida</taxon>
        <taxon>Acari</taxon>
        <taxon>Parasitiformes</taxon>
        <taxon>Ixodida</taxon>
        <taxon>Ixodoidea</taxon>
        <taxon>Ixodidae</taxon>
        <taxon>Haemaphysalinae</taxon>
        <taxon>Haemaphysalis</taxon>
    </lineage>
</organism>
<keyword evidence="1" id="KW-0575">Peroxidase</keyword>